<organism evidence="2 3">
    <name type="scientific">Trichoderma citrinoviride</name>
    <dbReference type="NCBI Taxonomy" id="58853"/>
    <lineage>
        <taxon>Eukaryota</taxon>
        <taxon>Fungi</taxon>
        <taxon>Dikarya</taxon>
        <taxon>Ascomycota</taxon>
        <taxon>Pezizomycotina</taxon>
        <taxon>Sordariomycetes</taxon>
        <taxon>Hypocreomycetidae</taxon>
        <taxon>Hypocreales</taxon>
        <taxon>Hypocreaceae</taxon>
        <taxon>Trichoderma</taxon>
    </lineage>
</organism>
<protein>
    <recommendedName>
        <fullName evidence="4">High-temperature-induced dauer-formation protein</fullName>
    </recommendedName>
</protein>
<reference evidence="3" key="1">
    <citation type="submission" date="2016-07" db="EMBL/GenBank/DDBJ databases">
        <title>Multiple horizontal gene transfer events from other fungi enriched the ability of initially mycotrophic Trichoderma (Ascomycota) to feed on dead plant biomass.</title>
        <authorList>
            <consortium name="DOE Joint Genome Institute"/>
            <person name="Atanasova L."/>
            <person name="Chenthamara K."/>
            <person name="Zhang J."/>
            <person name="Grujic M."/>
            <person name="Henrissat B."/>
            <person name="Kuo A."/>
            <person name="Aerts A."/>
            <person name="Salamov A."/>
            <person name="Lipzen A."/>
            <person name="Labutti K."/>
            <person name="Barry K."/>
            <person name="Miao Y."/>
            <person name="Rahimi M.J."/>
            <person name="Shen Q."/>
            <person name="Grigoriev I.V."/>
            <person name="Kubicek C.P."/>
            <person name="Druzhinina I.S."/>
        </authorList>
    </citation>
    <scope>NUCLEOTIDE SEQUENCE [LARGE SCALE GENOMIC DNA]</scope>
    <source>
        <strain evidence="3">TUCIM 6016</strain>
    </source>
</reference>
<feature type="region of interest" description="Disordered" evidence="1">
    <location>
        <begin position="591"/>
        <end position="671"/>
    </location>
</feature>
<evidence type="ECO:0000256" key="1">
    <source>
        <dbReference type="SAM" id="MobiDB-lite"/>
    </source>
</evidence>
<feature type="compositionally biased region" description="Polar residues" evidence="1">
    <location>
        <begin position="649"/>
        <end position="666"/>
    </location>
</feature>
<sequence>MGASDSKIGFKQGIFKLSEERNIAARDPYWTSFWELPESSEDVFSLFSPNDIRRTRDNALENIETLIQALISRILGLRHHPSFPDPEQAPERDILNCIRVLTRILPYLYEKESLGAWEERFLWTPRKGKGRSPTKNEVLFDEAQEGKEQPQPAADVQETLKPLAEELIDTLIDLLFFSGFTLPRQPDGQSKVTYAIWQSGVGCNTAVATTKEFESNRCEILRLLMTLAGQSMYMTAGVLPQRGVRTLTYLCTSSDKQVVLSVLCSLLNTTLKYNPASWRVPYNNLVFRDTKQVLVTYSIHFLLAMLIYPIPEDATSSSHKNFFRHFLGRIHRPQDFQFIVDGMTRILNQPLQEKTSYIPGAQSSSNLAPEVLMLFWELIQCNKRFRSFIIDTDRAHDFVVLSLFYALEYRNEPSKQGVVRMCAFLLQTLSVEVSFGSHLNKRFEGQESLPASIRISGFRGTYADFLLHSIYTLITTSQGNFAPVYPALLAVINNIAPHVEGLSATTSAQLMHLFSLMASPSFLLANETNHVLLQSLLESLNSILENKYRQNPELIMAILKNKKRIEALRSFTLESGQEEIEKINRRRKEFGNHSGLFDDGSRRSSADSVRSPTNALSRSQSLDEPPGDSAFAVGDDEDDDSDEEPQATPAASTGSENPSQASSVTNVEDAVPVQLRGMSEKARGKMPANIQSFSRQNSSTSLGAYSTSNAAFGGSFEPTAPWIESWLPELPLHTMLTIIQQATAVLPRHALAREALPDTLRRIQKIEFIGLEPSPIRVHSFEWSSLALGWYESLLWGVIFASEMQIAKGTMGIWNGTAIKLFRVQETAPAGPTLTSPRGAVDAVGSNIVSRIGQINLRGASAPLAPSNSAPSRGGS</sequence>
<feature type="compositionally biased region" description="Polar residues" evidence="1">
    <location>
        <begin position="606"/>
        <end position="622"/>
    </location>
</feature>
<keyword evidence="3" id="KW-1185">Reference proteome</keyword>
<dbReference type="PANTHER" id="PTHR21575">
    <property type="entry name" value="PROTEIN HID1"/>
    <property type="match status" value="1"/>
</dbReference>
<dbReference type="Pfam" id="PF12722">
    <property type="entry name" value="Hid1"/>
    <property type="match status" value="1"/>
</dbReference>
<dbReference type="AlphaFoldDB" id="A0A2T4BJJ6"/>
<evidence type="ECO:0008006" key="4">
    <source>
        <dbReference type="Google" id="ProtNLM"/>
    </source>
</evidence>
<evidence type="ECO:0000313" key="2">
    <source>
        <dbReference type="EMBL" id="PTB69483.1"/>
    </source>
</evidence>
<name>A0A2T4BJJ6_9HYPO</name>
<dbReference type="PANTHER" id="PTHR21575:SF12">
    <property type="entry name" value="PROTEIN HID1"/>
    <property type="match status" value="1"/>
</dbReference>
<dbReference type="EMBL" id="KZ680208">
    <property type="protein sequence ID" value="PTB69483.1"/>
    <property type="molecule type" value="Genomic_DNA"/>
</dbReference>
<dbReference type="Proteomes" id="UP000241546">
    <property type="component" value="Unassembled WGS sequence"/>
</dbReference>
<accession>A0A2T4BJJ6</accession>
<dbReference type="OrthoDB" id="432953at2759"/>
<dbReference type="GO" id="GO:0005797">
    <property type="term" value="C:Golgi medial cisterna"/>
    <property type="evidence" value="ECO:0007669"/>
    <property type="project" value="TreeGrafter"/>
</dbReference>
<dbReference type="GO" id="GO:0016020">
    <property type="term" value="C:membrane"/>
    <property type="evidence" value="ECO:0007669"/>
    <property type="project" value="TreeGrafter"/>
</dbReference>
<evidence type="ECO:0000313" key="3">
    <source>
        <dbReference type="Proteomes" id="UP000241546"/>
    </source>
</evidence>
<dbReference type="RefSeq" id="XP_024752803.1">
    <property type="nucleotide sequence ID" value="XM_024894814.1"/>
</dbReference>
<feature type="compositionally biased region" description="Acidic residues" evidence="1">
    <location>
        <begin position="634"/>
        <end position="645"/>
    </location>
</feature>
<dbReference type="InterPro" id="IPR026705">
    <property type="entry name" value="Hid-1/Ecm30"/>
</dbReference>
<dbReference type="GeneID" id="36602932"/>
<gene>
    <name evidence="2" type="ORF">BBK36DRAFT_1165742</name>
</gene>
<dbReference type="GO" id="GO:0000138">
    <property type="term" value="C:Golgi trans cisterna"/>
    <property type="evidence" value="ECO:0007669"/>
    <property type="project" value="TreeGrafter"/>
</dbReference>
<proteinExistence type="predicted"/>